<dbReference type="Proteomes" id="UP001454036">
    <property type="component" value="Unassembled WGS sequence"/>
</dbReference>
<dbReference type="EMBL" id="BAABME010001228">
    <property type="protein sequence ID" value="GAA0148368.1"/>
    <property type="molecule type" value="Genomic_DNA"/>
</dbReference>
<dbReference type="AlphaFoldDB" id="A0AAV3PDY4"/>
<comment type="caution">
    <text evidence="1">The sequence shown here is derived from an EMBL/GenBank/DDBJ whole genome shotgun (WGS) entry which is preliminary data.</text>
</comment>
<protein>
    <submittedName>
        <fullName evidence="1">Uncharacterized protein</fullName>
    </submittedName>
</protein>
<evidence type="ECO:0000313" key="2">
    <source>
        <dbReference type="Proteomes" id="UP001454036"/>
    </source>
</evidence>
<proteinExistence type="predicted"/>
<organism evidence="1 2">
    <name type="scientific">Lithospermum erythrorhizon</name>
    <name type="common">Purple gromwell</name>
    <name type="synonym">Lithospermum officinale var. erythrorhizon</name>
    <dbReference type="NCBI Taxonomy" id="34254"/>
    <lineage>
        <taxon>Eukaryota</taxon>
        <taxon>Viridiplantae</taxon>
        <taxon>Streptophyta</taxon>
        <taxon>Embryophyta</taxon>
        <taxon>Tracheophyta</taxon>
        <taxon>Spermatophyta</taxon>
        <taxon>Magnoliopsida</taxon>
        <taxon>eudicotyledons</taxon>
        <taxon>Gunneridae</taxon>
        <taxon>Pentapetalae</taxon>
        <taxon>asterids</taxon>
        <taxon>lamiids</taxon>
        <taxon>Boraginales</taxon>
        <taxon>Boraginaceae</taxon>
        <taxon>Boraginoideae</taxon>
        <taxon>Lithospermeae</taxon>
        <taxon>Lithospermum</taxon>
    </lineage>
</organism>
<evidence type="ECO:0000313" key="1">
    <source>
        <dbReference type="EMBL" id="GAA0148368.1"/>
    </source>
</evidence>
<keyword evidence="2" id="KW-1185">Reference proteome</keyword>
<reference evidence="1 2" key="1">
    <citation type="submission" date="2024-01" db="EMBL/GenBank/DDBJ databases">
        <title>The complete chloroplast genome sequence of Lithospermum erythrorhizon: insights into the phylogenetic relationship among Boraginaceae species and the maternal lineages of purple gromwells.</title>
        <authorList>
            <person name="Okada T."/>
            <person name="Watanabe K."/>
        </authorList>
    </citation>
    <scope>NUCLEOTIDE SEQUENCE [LARGE SCALE GENOMIC DNA]</scope>
</reference>
<sequence length="147" mass="16929">MSENPLKGFERKRLGKTVHQFIELSRSLLGVQGRVIHGELARDFVRKGVLGKKNQYMCHRLGLALSGFLEHSMFTTPERMWKYGNTPWWMTLNISLKRLRLGGTPTDKHPTWKTVKVAHVKGLIWPGARPIEDRTELTKAEARSQRP</sequence>
<gene>
    <name evidence="1" type="ORF">LIER_07832</name>
</gene>
<accession>A0AAV3PDY4</accession>
<name>A0AAV3PDY4_LITER</name>